<evidence type="ECO:0000313" key="5">
    <source>
        <dbReference type="Proteomes" id="UP000826271"/>
    </source>
</evidence>
<comment type="similarity">
    <text evidence="1">Belongs to the mTERF family.</text>
</comment>
<dbReference type="PANTHER" id="PTHR13068:SF236">
    <property type="entry name" value="OS02G0749800 PROTEIN"/>
    <property type="match status" value="1"/>
</dbReference>
<proteinExistence type="inferred from homology"/>
<dbReference type="GO" id="GO:0006353">
    <property type="term" value="P:DNA-templated transcription termination"/>
    <property type="evidence" value="ECO:0007669"/>
    <property type="project" value="UniProtKB-KW"/>
</dbReference>
<evidence type="ECO:0000256" key="1">
    <source>
        <dbReference type="ARBA" id="ARBA00007692"/>
    </source>
</evidence>
<evidence type="ECO:0000256" key="2">
    <source>
        <dbReference type="ARBA" id="ARBA00022472"/>
    </source>
</evidence>
<organism evidence="4 5">
    <name type="scientific">Buddleja alternifolia</name>
    <dbReference type="NCBI Taxonomy" id="168488"/>
    <lineage>
        <taxon>Eukaryota</taxon>
        <taxon>Viridiplantae</taxon>
        <taxon>Streptophyta</taxon>
        <taxon>Embryophyta</taxon>
        <taxon>Tracheophyta</taxon>
        <taxon>Spermatophyta</taxon>
        <taxon>Magnoliopsida</taxon>
        <taxon>eudicotyledons</taxon>
        <taxon>Gunneridae</taxon>
        <taxon>Pentapetalae</taxon>
        <taxon>asterids</taxon>
        <taxon>lamiids</taxon>
        <taxon>Lamiales</taxon>
        <taxon>Scrophulariaceae</taxon>
        <taxon>Buddlejeae</taxon>
        <taxon>Buddleja</taxon>
    </lineage>
</organism>
<sequence>MAIYQPSLLMFGKNKLAVCADRAAEMGFDKSKIVFLHAVQVFAYMTEPTLNRKKDIYRKCGWSESDISVAFSRNPFCMTLSEKKIMANMDFFVNEVGCKPSDVALCPVILGLSLDRRMRSRWLVVEMLKSRGLLKNPTGVNSLFKLSEEKFLKKYIFEYRENIPRLLDFYRGTLSKEELFTGVFRLTGESDWLSRLCSRIENLDNLSCEYILDILSF</sequence>
<keyword evidence="2" id="KW-0804">Transcription</keyword>
<comment type="caution">
    <text evidence="4">The sequence shown here is derived from an EMBL/GenBank/DDBJ whole genome shotgun (WGS) entry which is preliminary data.</text>
</comment>
<dbReference type="GO" id="GO:0003676">
    <property type="term" value="F:nucleic acid binding"/>
    <property type="evidence" value="ECO:0007669"/>
    <property type="project" value="InterPro"/>
</dbReference>
<reference evidence="4" key="1">
    <citation type="submission" date="2019-10" db="EMBL/GenBank/DDBJ databases">
        <authorList>
            <person name="Zhang R."/>
            <person name="Pan Y."/>
            <person name="Wang J."/>
            <person name="Ma R."/>
            <person name="Yu S."/>
        </authorList>
    </citation>
    <scope>NUCLEOTIDE SEQUENCE</scope>
    <source>
        <strain evidence="4">LA-IB0</strain>
        <tissue evidence="4">Leaf</tissue>
    </source>
</reference>
<dbReference type="AlphaFoldDB" id="A0AAV6Y9N8"/>
<keyword evidence="3" id="KW-0809">Transit peptide</keyword>
<keyword evidence="2" id="KW-0806">Transcription termination</keyword>
<protein>
    <submittedName>
        <fullName evidence="4">Uncharacterized protein</fullName>
    </submittedName>
</protein>
<dbReference type="InterPro" id="IPR003690">
    <property type="entry name" value="MTERF"/>
</dbReference>
<dbReference type="InterPro" id="IPR038538">
    <property type="entry name" value="MTERF_sf"/>
</dbReference>
<dbReference type="SMART" id="SM00733">
    <property type="entry name" value="Mterf"/>
    <property type="match status" value="2"/>
</dbReference>
<dbReference type="Gene3D" id="1.25.70.10">
    <property type="entry name" value="Transcription termination factor 3, mitochondrial"/>
    <property type="match status" value="1"/>
</dbReference>
<dbReference type="EMBL" id="WHWC01000002">
    <property type="protein sequence ID" value="KAG8389449.1"/>
    <property type="molecule type" value="Genomic_DNA"/>
</dbReference>
<keyword evidence="5" id="KW-1185">Reference proteome</keyword>
<keyword evidence="2" id="KW-0805">Transcription regulation</keyword>
<gene>
    <name evidence="4" type="ORF">BUALT_Bualt02G0230600</name>
</gene>
<name>A0AAV6Y9N8_9LAMI</name>
<dbReference type="Proteomes" id="UP000826271">
    <property type="component" value="Unassembled WGS sequence"/>
</dbReference>
<evidence type="ECO:0000313" key="4">
    <source>
        <dbReference type="EMBL" id="KAG8389449.1"/>
    </source>
</evidence>
<accession>A0AAV6Y9N8</accession>
<evidence type="ECO:0000256" key="3">
    <source>
        <dbReference type="ARBA" id="ARBA00022946"/>
    </source>
</evidence>
<dbReference type="PANTHER" id="PTHR13068">
    <property type="entry name" value="CGI-12 PROTEIN-RELATED"/>
    <property type="match status" value="1"/>
</dbReference>
<dbReference type="Pfam" id="PF02536">
    <property type="entry name" value="mTERF"/>
    <property type="match status" value="1"/>
</dbReference>